<dbReference type="STRING" id="1423744.FC86_GL000632"/>
<protein>
    <submittedName>
        <fullName evidence="2">Uncharacterized protein</fullName>
    </submittedName>
</protein>
<dbReference type="EMBL" id="AYZL01000020">
    <property type="protein sequence ID" value="KRN03528.1"/>
    <property type="molecule type" value="Genomic_DNA"/>
</dbReference>
<evidence type="ECO:0000313" key="3">
    <source>
        <dbReference type="Proteomes" id="UP000051378"/>
    </source>
</evidence>
<sequence length="88" mass="10162">MKTKQPGFILLENMVAFLLMLAIIITFAGTVRWFNQIESKQDLKISAYLAAAILKKSQQSTCQIDNDWYTLPEEYKILNVTQNLSYEI</sequence>
<evidence type="ECO:0000256" key="1">
    <source>
        <dbReference type="SAM" id="Phobius"/>
    </source>
</evidence>
<keyword evidence="1" id="KW-0472">Membrane</keyword>
<proteinExistence type="predicted"/>
<keyword evidence="1" id="KW-0812">Transmembrane</keyword>
<organism evidence="2 3">
    <name type="scientific">Holzapfeliella floricola DSM 23037 = JCM 16512</name>
    <dbReference type="NCBI Taxonomy" id="1423744"/>
    <lineage>
        <taxon>Bacteria</taxon>
        <taxon>Bacillati</taxon>
        <taxon>Bacillota</taxon>
        <taxon>Bacilli</taxon>
        <taxon>Lactobacillales</taxon>
        <taxon>Lactobacillaceae</taxon>
        <taxon>Holzapfeliella</taxon>
    </lineage>
</organism>
<gene>
    <name evidence="2" type="ORF">FC86_GL000632</name>
</gene>
<dbReference type="AlphaFoldDB" id="A0A0R2DHF6"/>
<evidence type="ECO:0000313" key="2">
    <source>
        <dbReference type="EMBL" id="KRN03528.1"/>
    </source>
</evidence>
<dbReference type="Proteomes" id="UP000051378">
    <property type="component" value="Unassembled WGS sequence"/>
</dbReference>
<keyword evidence="3" id="KW-1185">Reference proteome</keyword>
<dbReference type="PATRIC" id="fig|1423744.4.peg.650"/>
<feature type="transmembrane region" description="Helical" evidence="1">
    <location>
        <begin position="14"/>
        <end position="34"/>
    </location>
</feature>
<reference evidence="2 3" key="1">
    <citation type="journal article" date="2015" name="Genome Announc.">
        <title>Expanding the biotechnology potential of lactobacilli through comparative genomics of 213 strains and associated genera.</title>
        <authorList>
            <person name="Sun Z."/>
            <person name="Harris H.M."/>
            <person name="McCann A."/>
            <person name="Guo C."/>
            <person name="Argimon S."/>
            <person name="Zhang W."/>
            <person name="Yang X."/>
            <person name="Jeffery I.B."/>
            <person name="Cooney J.C."/>
            <person name="Kagawa T.F."/>
            <person name="Liu W."/>
            <person name="Song Y."/>
            <person name="Salvetti E."/>
            <person name="Wrobel A."/>
            <person name="Rasinkangas P."/>
            <person name="Parkhill J."/>
            <person name="Rea M.C."/>
            <person name="O'Sullivan O."/>
            <person name="Ritari J."/>
            <person name="Douillard F.P."/>
            <person name="Paul Ross R."/>
            <person name="Yang R."/>
            <person name="Briner A.E."/>
            <person name="Felis G.E."/>
            <person name="de Vos W.M."/>
            <person name="Barrangou R."/>
            <person name="Klaenhammer T.R."/>
            <person name="Caufield P.W."/>
            <person name="Cui Y."/>
            <person name="Zhang H."/>
            <person name="O'Toole P.W."/>
        </authorList>
    </citation>
    <scope>NUCLEOTIDE SEQUENCE [LARGE SCALE GENOMIC DNA]</scope>
    <source>
        <strain evidence="2 3">DSM 23037</strain>
    </source>
</reference>
<dbReference type="RefSeq" id="WP_056974851.1">
    <property type="nucleotide sequence ID" value="NZ_AYZL01000020.1"/>
</dbReference>
<name>A0A0R2DHF6_9LACO</name>
<keyword evidence="1" id="KW-1133">Transmembrane helix</keyword>
<accession>A0A0R2DHF6</accession>
<comment type="caution">
    <text evidence="2">The sequence shown here is derived from an EMBL/GenBank/DDBJ whole genome shotgun (WGS) entry which is preliminary data.</text>
</comment>